<reference evidence="1" key="1">
    <citation type="submission" date="2021-06" db="EMBL/GenBank/DDBJ databases">
        <authorList>
            <person name="Kallberg Y."/>
            <person name="Tangrot J."/>
            <person name="Rosling A."/>
        </authorList>
    </citation>
    <scope>NUCLEOTIDE SEQUENCE</scope>
    <source>
        <strain evidence="1">IA702</strain>
    </source>
</reference>
<proteinExistence type="predicted"/>
<keyword evidence="2" id="KW-1185">Reference proteome</keyword>
<dbReference type="AlphaFoldDB" id="A0A9N9FZC5"/>
<evidence type="ECO:0000313" key="1">
    <source>
        <dbReference type="EMBL" id="CAG8570892.1"/>
    </source>
</evidence>
<dbReference type="OrthoDB" id="2324139at2759"/>
<evidence type="ECO:0000313" key="2">
    <source>
        <dbReference type="Proteomes" id="UP000789572"/>
    </source>
</evidence>
<organism evidence="1 2">
    <name type="scientific">Paraglomus occultum</name>
    <dbReference type="NCBI Taxonomy" id="144539"/>
    <lineage>
        <taxon>Eukaryota</taxon>
        <taxon>Fungi</taxon>
        <taxon>Fungi incertae sedis</taxon>
        <taxon>Mucoromycota</taxon>
        <taxon>Glomeromycotina</taxon>
        <taxon>Glomeromycetes</taxon>
        <taxon>Paraglomerales</taxon>
        <taxon>Paraglomeraceae</taxon>
        <taxon>Paraglomus</taxon>
    </lineage>
</organism>
<sequence>MSSKKRYFNLASEQNGYAQLESKDLQLSNACEEPCALGVSGAFSDKYRQELEPLFDNFRTDVVSNALNGVDTTKFGGSIATAITTAIGTTADTIKAKFFESLQSFAYDAIFNQQPKFKGDCNHPKRVTQPPKGVPWKPSDCVAMDYICGNPPSICHHLDIVKARIIGTINFELAYNATGSGPYIKAFGQAAYDAATGAGASASDCNTYLVPIVDSNAAKSLLTLVQNVATGFCVAGSCDKYDNEIIPLLLSYP</sequence>
<gene>
    <name evidence="1" type="ORF">POCULU_LOCUS5989</name>
</gene>
<protein>
    <submittedName>
        <fullName evidence="1">6842_t:CDS:1</fullName>
    </submittedName>
</protein>
<comment type="caution">
    <text evidence="1">The sequence shown here is derived from an EMBL/GenBank/DDBJ whole genome shotgun (WGS) entry which is preliminary data.</text>
</comment>
<accession>A0A9N9FZC5</accession>
<dbReference type="EMBL" id="CAJVPJ010001014">
    <property type="protein sequence ID" value="CAG8570892.1"/>
    <property type="molecule type" value="Genomic_DNA"/>
</dbReference>
<name>A0A9N9FZC5_9GLOM</name>
<dbReference type="Proteomes" id="UP000789572">
    <property type="component" value="Unassembled WGS sequence"/>
</dbReference>